<keyword evidence="4" id="KW-1185">Reference proteome</keyword>
<feature type="domain" description="NuBaID C-terminal" evidence="1">
    <location>
        <begin position="118"/>
        <end position="159"/>
    </location>
</feature>
<dbReference type="SUPFAM" id="SSF57924">
    <property type="entry name" value="Inhibitor of apoptosis (IAP) repeat"/>
    <property type="match status" value="1"/>
</dbReference>
<dbReference type="Pfam" id="PF08600">
    <property type="entry name" value="NuBaID_C"/>
    <property type="match status" value="1"/>
</dbReference>
<organism evidence="3 5">
    <name type="scientific">Dracunculus medinensis</name>
    <name type="common">Guinea worm</name>
    <dbReference type="NCBI Taxonomy" id="318479"/>
    <lineage>
        <taxon>Eukaryota</taxon>
        <taxon>Metazoa</taxon>
        <taxon>Ecdysozoa</taxon>
        <taxon>Nematoda</taxon>
        <taxon>Chromadorea</taxon>
        <taxon>Rhabditida</taxon>
        <taxon>Spirurina</taxon>
        <taxon>Dracunculoidea</taxon>
        <taxon>Dracunculidae</taxon>
        <taxon>Dracunculus</taxon>
    </lineage>
</organism>
<dbReference type="OrthoDB" id="5796783at2759"/>
<proteinExistence type="predicted"/>
<accession>A0A0N4U3K9</accession>
<dbReference type="AlphaFoldDB" id="A0A0N4U3K9"/>
<dbReference type="EMBL" id="UYYG01001153">
    <property type="protein sequence ID" value="VDN55704.1"/>
    <property type="molecule type" value="Genomic_DNA"/>
</dbReference>
<gene>
    <name evidence="2" type="ORF">DME_LOCUS5677</name>
</gene>
<dbReference type="STRING" id="318479.A0A0N4U3K9"/>
<protein>
    <submittedName>
        <fullName evidence="5">Rsm1 domain-containing protein</fullName>
    </submittedName>
</protein>
<dbReference type="Proteomes" id="UP000038040">
    <property type="component" value="Unplaced"/>
</dbReference>
<reference evidence="2 4" key="2">
    <citation type="submission" date="2018-11" db="EMBL/GenBank/DDBJ databases">
        <authorList>
            <consortium name="Pathogen Informatics"/>
        </authorList>
    </citation>
    <scope>NUCLEOTIDE SEQUENCE [LARGE SCALE GENOMIC DNA]</scope>
</reference>
<name>A0A0N4U3K9_DRAME</name>
<evidence type="ECO:0000259" key="1">
    <source>
        <dbReference type="Pfam" id="PF08600"/>
    </source>
</evidence>
<reference evidence="5" key="1">
    <citation type="submission" date="2017-02" db="UniProtKB">
        <authorList>
            <consortium name="WormBaseParasite"/>
        </authorList>
    </citation>
    <scope>IDENTIFICATION</scope>
</reference>
<evidence type="ECO:0000313" key="4">
    <source>
        <dbReference type="Proteomes" id="UP000274756"/>
    </source>
</evidence>
<evidence type="ECO:0000313" key="2">
    <source>
        <dbReference type="EMBL" id="VDN55704.1"/>
    </source>
</evidence>
<dbReference type="Proteomes" id="UP000274756">
    <property type="component" value="Unassembled WGS sequence"/>
</dbReference>
<evidence type="ECO:0000313" key="5">
    <source>
        <dbReference type="WBParaSite" id="DME_0000131701-mRNA-1"/>
    </source>
</evidence>
<evidence type="ECO:0000313" key="3">
    <source>
        <dbReference type="Proteomes" id="UP000038040"/>
    </source>
</evidence>
<dbReference type="GO" id="GO:0008270">
    <property type="term" value="F:zinc ion binding"/>
    <property type="evidence" value="ECO:0007669"/>
    <property type="project" value="InterPro"/>
</dbReference>
<sequence>MLKIVKNWLSQNANCDLAVFDELLRRRLRRSRFYRKLKERIIEAHEPSCRFRKGSFHCNRSIPLNDLHSSNLSSSIRAISTLNFKDVEIVSLLSSEPRLKHVDFNSDRGKMALLISSGWKKSGIDDAVECHYCGRTVGLWLFRNKKQFNVEQQHYKWCGHTFDIDSDYQKIMKFITLKKLCEKKPAKAEFDARLCRVCKRNKV</sequence>
<dbReference type="WBParaSite" id="DME_0000131701-mRNA-1">
    <property type="protein sequence ID" value="DME_0000131701-mRNA-1"/>
    <property type="gene ID" value="DME_0000131701"/>
</dbReference>
<dbReference type="InterPro" id="IPR013909">
    <property type="entry name" value="NuBaID_C"/>
</dbReference>